<dbReference type="InterPro" id="IPR036770">
    <property type="entry name" value="Ankyrin_rpt-contain_sf"/>
</dbReference>
<dbReference type="EMBL" id="CAJNDS010000560">
    <property type="protein sequence ID" value="CAE7218515.1"/>
    <property type="molecule type" value="Genomic_DNA"/>
</dbReference>
<evidence type="ECO:0000256" key="1">
    <source>
        <dbReference type="ARBA" id="ARBA00022737"/>
    </source>
</evidence>
<evidence type="ECO:0000256" key="3">
    <source>
        <dbReference type="PROSITE-ProRule" id="PRU00023"/>
    </source>
</evidence>
<evidence type="ECO:0000313" key="4">
    <source>
        <dbReference type="EMBL" id="CAE7218515.1"/>
    </source>
</evidence>
<dbReference type="PANTHER" id="PTHR24189:SF50">
    <property type="entry name" value="ANKYRIN REPEAT AND SOCS BOX PROTEIN 2"/>
    <property type="match status" value="1"/>
</dbReference>
<keyword evidence="5" id="KW-1185">Reference proteome</keyword>
<dbReference type="SMART" id="SM00248">
    <property type="entry name" value="ANK"/>
    <property type="match status" value="8"/>
</dbReference>
<dbReference type="SUPFAM" id="SSF48403">
    <property type="entry name" value="Ankyrin repeat"/>
    <property type="match status" value="2"/>
</dbReference>
<organism evidence="4 5">
    <name type="scientific">Symbiodinium natans</name>
    <dbReference type="NCBI Taxonomy" id="878477"/>
    <lineage>
        <taxon>Eukaryota</taxon>
        <taxon>Sar</taxon>
        <taxon>Alveolata</taxon>
        <taxon>Dinophyceae</taxon>
        <taxon>Suessiales</taxon>
        <taxon>Symbiodiniaceae</taxon>
        <taxon>Symbiodinium</taxon>
    </lineage>
</organism>
<reference evidence="4" key="1">
    <citation type="submission" date="2021-02" db="EMBL/GenBank/DDBJ databases">
        <authorList>
            <person name="Dougan E. K."/>
            <person name="Rhodes N."/>
            <person name="Thang M."/>
            <person name="Chan C."/>
        </authorList>
    </citation>
    <scope>NUCLEOTIDE SEQUENCE</scope>
</reference>
<dbReference type="InterPro" id="IPR050745">
    <property type="entry name" value="Multifunctional_regulatory"/>
</dbReference>
<dbReference type="PROSITE" id="PS50088">
    <property type="entry name" value="ANK_REPEAT"/>
    <property type="match status" value="2"/>
</dbReference>
<name>A0A812JYL9_9DINO</name>
<feature type="repeat" description="ANK" evidence="3">
    <location>
        <begin position="469"/>
        <end position="501"/>
    </location>
</feature>
<dbReference type="Proteomes" id="UP000604046">
    <property type="component" value="Unassembled WGS sequence"/>
</dbReference>
<evidence type="ECO:0000313" key="5">
    <source>
        <dbReference type="Proteomes" id="UP000604046"/>
    </source>
</evidence>
<dbReference type="PANTHER" id="PTHR24189">
    <property type="entry name" value="MYOTROPHIN"/>
    <property type="match status" value="1"/>
</dbReference>
<dbReference type="Pfam" id="PF00023">
    <property type="entry name" value="Ank"/>
    <property type="match status" value="2"/>
</dbReference>
<accession>A0A812JYL9</accession>
<keyword evidence="2 3" id="KW-0040">ANK repeat</keyword>
<protein>
    <submittedName>
        <fullName evidence="4">ANKK1 protein</fullName>
    </submittedName>
</protein>
<feature type="repeat" description="ANK" evidence="3">
    <location>
        <begin position="1220"/>
        <end position="1252"/>
    </location>
</feature>
<proteinExistence type="predicted"/>
<dbReference type="Gene3D" id="1.25.40.20">
    <property type="entry name" value="Ankyrin repeat-containing domain"/>
    <property type="match status" value="3"/>
</dbReference>
<gene>
    <name evidence="4" type="primary">ANKK1</name>
    <name evidence="4" type="ORF">SNAT2548_LOCUS7860</name>
</gene>
<comment type="caution">
    <text evidence="4">The sequence shown here is derived from an EMBL/GenBank/DDBJ whole genome shotgun (WGS) entry which is preliminary data.</text>
</comment>
<dbReference type="InterPro" id="IPR002110">
    <property type="entry name" value="Ankyrin_rpt"/>
</dbReference>
<sequence>MAMLRRCISEMSAVDYEESEHLQLQAMWVVSIADVLQISGPPTVHEELRAAGKLERSALAKGYLWLDWFSIPQQRGRTKDRRSSVISIPSYVDSCNIFLALVPPLRHSDSGKLCDYESWLERGWCRAAGADLEIFSFPTPFCGVLAELWCAQLSNKADLPMVVVHAGDDAEVAMANHWIYAPVQEGVFTVDADRHGVNEFIQTALHARIAYLTKHKQQLELCRYLKARLHDWVGQPDVQRPPAAFLSYFGFKDMAQAIRTSTMGGMACAAVSGDVSMVRALADAKASVNTCGRVCRSMLSVGVLDYPPVHLALQRGARGHAVVLELLRQRASPNSTSGAGLPCLGTCRDVASVEMLVRHGADVNLRVGKVWNTPIAYACAKLAPLEVTKKLVELKADVNLSVTPLSTLAMFSRCVPNLARSTADVLLQARADVNQPERLTGLYRALEIAGRVRLCFGSRSNLSYVFGEGSTTPLGWAATSDNAALVELLLSAKADPDIPNRRGHTPRQLAARFRRVRSLFACAGPGAVVQGVPAKGAMKLPQCPRLEDDDADDVMRTDDLENSRRIRYGCLRRTDDLENSRRIRYGCLRQGKEPLAWEFLNLCADAVLRIQMPRVTDDFFPDDAAPQACHTCACAFSGLFLSELFIGDWDVILGSALLCILVLPFISGCEHWAPWALQTGETNLHRHQLRGVDGRRLRSTGSETLCVARALVMAMLRRCISEMSAVDYEESEHLQLQAMWVVSIADVLQICGPPTVHEELRAAGKLVKHRPGMYCVFVSHQWLGRHHPDAEGKQFQVLQQTLRGFIEGTLPGQSDMVTQSLLGDRAFSRQERSALAQGYLWLDWFSIPQQRGRTKDRRSSVISIPSYVDSCNIFLALVPPLRHSESGKLCDYESWLAELWCAQLSNKADLPMVVVHAGDDAEVAMANHWIYAPVQEGVFTVDADRHGVNEFIQTALHARIAYLTKHKQQLELCRYLKARLHDWVGQPDAQRPPAAFLSYFGFKDMAQAIRTSTMGGMACAAVSGDVSMVRALADAKASVNTCGRVCRSMLSVGVMDYPPVHLALQRGARGHAVVLELLRQRASPNSTSGLGLPCLGTCRDVASVEMLVHHGADVNLRVGKVWNTPIAYACGKLAPLEVTKKLVELKADVNLSVTPLSTLAIFSRVVPNLATSTADVLLQARADFNQPERLMGHYRALEIAGRVQLCFGSRSNLSYVFGEGSTTPLGWAATSDNAALVELLLSAKADPDIPNCRGHTPRQLAARFRRVRSLFASAGSSAVVQGVPAKGAMKLPQCLQLEDDDAADIISF</sequence>
<evidence type="ECO:0000256" key="2">
    <source>
        <dbReference type="ARBA" id="ARBA00023043"/>
    </source>
</evidence>
<keyword evidence="1" id="KW-0677">Repeat</keyword>